<keyword evidence="8" id="KW-0862">Zinc</keyword>
<feature type="domain" description="RING-type" evidence="10">
    <location>
        <begin position="153"/>
        <end position="347"/>
    </location>
</feature>
<keyword evidence="5" id="KW-0677">Repeat</keyword>
<dbReference type="OrthoDB" id="10009520at2759"/>
<dbReference type="Proteomes" id="UP001153618">
    <property type="component" value="Unassembled WGS sequence"/>
</dbReference>
<sequence length="434" mass="49523">MDDRESKEAILRLLREDLDALNDVSKGKQRAGDLTDLDLAIQSMQDDIRNLEISISDHSQAHSTNSAVLTDQNMLVALAREERTANEDHRLALALDRGQPIRAPRPIETESDDNSDAVSTIMDDLMSRLSLKDGSDNGEESSQAASSHQPTTRRIRCVSCFERCDAMLSMGKCRHEFCLECTRQMFLGAIRDEGLYPPRCCGNVIPPGVAMRVLNYVELHEFSQRALEWTAETRVYCGDPTCSKFIPAHAIKDQHGTCPRCGQQTHLTCQSLAHPGIDCPLDENLPLVLETAEAQGWKRCPHCRTMVELVRGCNHMICRCGREFCYICTAVWKTCVCEYWHERRLMDEANQVVQEEVPRNGDQDALDRALERAVHNLVRHIDVGCEHHRGSQWVWRNRGSLQCDICSSHLPEYIFMCSNCRMRACWRCRRHRLR</sequence>
<dbReference type="GO" id="GO:0016567">
    <property type="term" value="P:protein ubiquitination"/>
    <property type="evidence" value="ECO:0007669"/>
    <property type="project" value="InterPro"/>
</dbReference>
<comment type="caution">
    <text evidence="11">The sequence shown here is derived from an EMBL/GenBank/DDBJ whole genome shotgun (WGS) entry which is preliminary data.</text>
</comment>
<dbReference type="InterPro" id="IPR031127">
    <property type="entry name" value="E3_UB_ligase_RBR"/>
</dbReference>
<accession>A0A9W4HQC8</accession>
<organism evidence="11 12">
    <name type="scientific">Penicillium olsonii</name>
    <dbReference type="NCBI Taxonomy" id="99116"/>
    <lineage>
        <taxon>Eukaryota</taxon>
        <taxon>Fungi</taxon>
        <taxon>Dikarya</taxon>
        <taxon>Ascomycota</taxon>
        <taxon>Pezizomycotina</taxon>
        <taxon>Eurotiomycetes</taxon>
        <taxon>Eurotiomycetidae</taxon>
        <taxon>Eurotiales</taxon>
        <taxon>Aspergillaceae</taxon>
        <taxon>Penicillium</taxon>
    </lineage>
</organism>
<reference evidence="11" key="1">
    <citation type="submission" date="2021-07" db="EMBL/GenBank/DDBJ databases">
        <authorList>
            <person name="Branca A.L. A."/>
        </authorList>
    </citation>
    <scope>NUCLEOTIDE SEQUENCE</scope>
</reference>
<dbReference type="SUPFAM" id="SSF57850">
    <property type="entry name" value="RING/U-box"/>
    <property type="match status" value="1"/>
</dbReference>
<comment type="catalytic activity">
    <reaction evidence="1">
        <text>[E2 ubiquitin-conjugating enzyme]-S-ubiquitinyl-L-cysteine + [acceptor protein]-L-lysine = [E2 ubiquitin-conjugating enzyme]-L-cysteine + [acceptor protein]-N(6)-ubiquitinyl-L-lysine.</text>
        <dbReference type="EC" id="2.3.2.31"/>
    </reaction>
</comment>
<dbReference type="GO" id="GO:0008270">
    <property type="term" value="F:zinc ion binding"/>
    <property type="evidence" value="ECO:0007669"/>
    <property type="project" value="UniProtKB-KW"/>
</dbReference>
<name>A0A9W4HQC8_PENOL</name>
<evidence type="ECO:0000256" key="1">
    <source>
        <dbReference type="ARBA" id="ARBA00001798"/>
    </source>
</evidence>
<evidence type="ECO:0000313" key="11">
    <source>
        <dbReference type="EMBL" id="CAG8092931.1"/>
    </source>
</evidence>
<keyword evidence="6" id="KW-0863">Zinc-finger</keyword>
<evidence type="ECO:0000256" key="6">
    <source>
        <dbReference type="ARBA" id="ARBA00022771"/>
    </source>
</evidence>
<dbReference type="GO" id="GO:0061630">
    <property type="term" value="F:ubiquitin protein ligase activity"/>
    <property type="evidence" value="ECO:0007669"/>
    <property type="project" value="UniProtKB-EC"/>
</dbReference>
<evidence type="ECO:0000256" key="3">
    <source>
        <dbReference type="ARBA" id="ARBA00022679"/>
    </source>
</evidence>
<evidence type="ECO:0000256" key="9">
    <source>
        <dbReference type="SAM" id="Coils"/>
    </source>
</evidence>
<evidence type="ECO:0000256" key="4">
    <source>
        <dbReference type="ARBA" id="ARBA00022723"/>
    </source>
</evidence>
<keyword evidence="12" id="KW-1185">Reference proteome</keyword>
<gene>
    <name evidence="11" type="ORF">POLS_LOCUS4445</name>
</gene>
<keyword evidence="4" id="KW-0479">Metal-binding</keyword>
<dbReference type="PANTHER" id="PTHR11685">
    <property type="entry name" value="RBR FAMILY RING FINGER AND IBR DOMAIN-CONTAINING"/>
    <property type="match status" value="1"/>
</dbReference>
<dbReference type="Pfam" id="PF01485">
    <property type="entry name" value="IBR"/>
    <property type="match status" value="1"/>
</dbReference>
<keyword evidence="9" id="KW-0175">Coiled coil</keyword>
<dbReference type="Pfam" id="PF26200">
    <property type="entry name" value="Rcat_RNF216"/>
    <property type="match status" value="1"/>
</dbReference>
<dbReference type="CDD" id="cd22584">
    <property type="entry name" value="Rcat_RBR_unk"/>
    <property type="match status" value="1"/>
</dbReference>
<evidence type="ECO:0000256" key="8">
    <source>
        <dbReference type="ARBA" id="ARBA00022833"/>
    </source>
</evidence>
<dbReference type="AlphaFoldDB" id="A0A9W4HQC8"/>
<proteinExistence type="predicted"/>
<feature type="coiled-coil region" evidence="9">
    <location>
        <begin position="4"/>
        <end position="61"/>
    </location>
</feature>
<dbReference type="PROSITE" id="PS51873">
    <property type="entry name" value="TRIAD"/>
    <property type="match status" value="1"/>
</dbReference>
<keyword evidence="3" id="KW-0808">Transferase</keyword>
<evidence type="ECO:0000313" key="12">
    <source>
        <dbReference type="Proteomes" id="UP001153618"/>
    </source>
</evidence>
<evidence type="ECO:0000256" key="2">
    <source>
        <dbReference type="ARBA" id="ARBA00012251"/>
    </source>
</evidence>
<dbReference type="Gene3D" id="1.20.120.1750">
    <property type="match status" value="1"/>
</dbReference>
<dbReference type="EMBL" id="CAJVOS010000022">
    <property type="protein sequence ID" value="CAG8092931.1"/>
    <property type="molecule type" value="Genomic_DNA"/>
</dbReference>
<evidence type="ECO:0000256" key="5">
    <source>
        <dbReference type="ARBA" id="ARBA00022737"/>
    </source>
</evidence>
<dbReference type="EC" id="2.3.2.31" evidence="2"/>
<evidence type="ECO:0000256" key="7">
    <source>
        <dbReference type="ARBA" id="ARBA00022786"/>
    </source>
</evidence>
<keyword evidence="7" id="KW-0833">Ubl conjugation pathway</keyword>
<protein>
    <recommendedName>
        <fullName evidence="2">RBR-type E3 ubiquitin transferase</fullName>
        <ecNumber evidence="2">2.3.2.31</ecNumber>
    </recommendedName>
</protein>
<dbReference type="InterPro" id="IPR002867">
    <property type="entry name" value="IBR_dom"/>
</dbReference>
<evidence type="ECO:0000259" key="10">
    <source>
        <dbReference type="PROSITE" id="PS51873"/>
    </source>
</evidence>
<dbReference type="InterPro" id="IPR044066">
    <property type="entry name" value="TRIAD_supradom"/>
</dbReference>